<dbReference type="Proteomes" id="UP000325081">
    <property type="component" value="Unassembled WGS sequence"/>
</dbReference>
<dbReference type="PANTHER" id="PTHR47780:SF1">
    <property type="entry name" value="PROTEIN SET DOMAIN GROUP 41"/>
    <property type="match status" value="1"/>
</dbReference>
<dbReference type="Gene3D" id="2.170.270.10">
    <property type="entry name" value="SET domain"/>
    <property type="match status" value="1"/>
</dbReference>
<dbReference type="AlphaFoldDB" id="A0A5A7Q0W0"/>
<dbReference type="OrthoDB" id="5945798at2759"/>
<evidence type="ECO:0000313" key="2">
    <source>
        <dbReference type="Proteomes" id="UP000325081"/>
    </source>
</evidence>
<gene>
    <name evidence="1" type="ORF">STAS_15301</name>
</gene>
<dbReference type="InterPro" id="IPR046341">
    <property type="entry name" value="SET_dom_sf"/>
</dbReference>
<reference evidence="2" key="1">
    <citation type="journal article" date="2019" name="Curr. Biol.">
        <title>Genome Sequence of Striga asiatica Provides Insight into the Evolution of Plant Parasitism.</title>
        <authorList>
            <person name="Yoshida S."/>
            <person name="Kim S."/>
            <person name="Wafula E.K."/>
            <person name="Tanskanen J."/>
            <person name="Kim Y.M."/>
            <person name="Honaas L."/>
            <person name="Yang Z."/>
            <person name="Spallek T."/>
            <person name="Conn C.E."/>
            <person name="Ichihashi Y."/>
            <person name="Cheong K."/>
            <person name="Cui S."/>
            <person name="Der J.P."/>
            <person name="Gundlach H."/>
            <person name="Jiao Y."/>
            <person name="Hori C."/>
            <person name="Ishida J.K."/>
            <person name="Kasahara H."/>
            <person name="Kiba T."/>
            <person name="Kim M.S."/>
            <person name="Koo N."/>
            <person name="Laohavisit A."/>
            <person name="Lee Y.H."/>
            <person name="Lumba S."/>
            <person name="McCourt P."/>
            <person name="Mortimer J.C."/>
            <person name="Mutuku J.M."/>
            <person name="Nomura T."/>
            <person name="Sasaki-Sekimoto Y."/>
            <person name="Seto Y."/>
            <person name="Wang Y."/>
            <person name="Wakatake T."/>
            <person name="Sakakibara H."/>
            <person name="Demura T."/>
            <person name="Yamaguchi S."/>
            <person name="Yoneyama K."/>
            <person name="Manabe R.I."/>
            <person name="Nelson D.C."/>
            <person name="Schulman A.H."/>
            <person name="Timko M.P."/>
            <person name="dePamphilis C.W."/>
            <person name="Choi D."/>
            <person name="Shirasu K."/>
        </authorList>
    </citation>
    <scope>NUCLEOTIDE SEQUENCE [LARGE SCALE GENOMIC DNA]</scope>
    <source>
        <strain evidence="2">cv. UVA1</strain>
    </source>
</reference>
<dbReference type="SUPFAM" id="SSF82199">
    <property type="entry name" value="SET domain"/>
    <property type="match status" value="1"/>
</dbReference>
<dbReference type="PANTHER" id="PTHR47780">
    <property type="entry name" value="PROTEIN SET DOMAIN GROUP 41"/>
    <property type="match status" value="1"/>
</dbReference>
<dbReference type="EMBL" id="BKCP01005516">
    <property type="protein sequence ID" value="GER38775.1"/>
    <property type="molecule type" value="Genomic_DNA"/>
</dbReference>
<accession>A0A5A7Q0W0</accession>
<protein>
    <submittedName>
        <fullName evidence="1">SET domain-containing protein</fullName>
    </submittedName>
</protein>
<dbReference type="CDD" id="cd20071">
    <property type="entry name" value="SET_SMYD"/>
    <property type="match status" value="1"/>
</dbReference>
<name>A0A5A7Q0W0_STRAF</name>
<keyword evidence="2" id="KW-1185">Reference proteome</keyword>
<organism evidence="1 2">
    <name type="scientific">Striga asiatica</name>
    <name type="common">Asiatic witchweed</name>
    <name type="synonym">Buchnera asiatica</name>
    <dbReference type="NCBI Taxonomy" id="4170"/>
    <lineage>
        <taxon>Eukaryota</taxon>
        <taxon>Viridiplantae</taxon>
        <taxon>Streptophyta</taxon>
        <taxon>Embryophyta</taxon>
        <taxon>Tracheophyta</taxon>
        <taxon>Spermatophyta</taxon>
        <taxon>Magnoliopsida</taxon>
        <taxon>eudicotyledons</taxon>
        <taxon>Gunneridae</taxon>
        <taxon>Pentapetalae</taxon>
        <taxon>asterids</taxon>
        <taxon>lamiids</taxon>
        <taxon>Lamiales</taxon>
        <taxon>Orobanchaceae</taxon>
        <taxon>Buchnereae</taxon>
        <taxon>Striga</taxon>
    </lineage>
</organism>
<sequence length="663" mass="73819">MEYELRTTEDIAIGQNLTPPLRPLAAVLRDSALTSYCSACFSALPPHPFPLVSPPNPHHNSPTLLYCSPGCSSADSPLHLSSGEAHLLSLFLQSPPSTWIDSSDLRLSLRLVSIFQKLPQKSNLFHLEQNDTDLERITGLMTNRERLVCGPNQNNEGENCVNYDNLFERISEGAMLVAKARRACLGEPINVHEPNHFLFEEMVLCLVLTNAVEVQDECGFNLGVAVYGPAFSWINHSCSPNACYRFLVGPQENEQSSLRIVPAVKNGGSCALMVEGDLQYSCLGDVEENGYGPSVVVRSIKDVRKGEEVTIAYTDLLQPKEMRRAELWSKYRFTCSCKRCNSVPPTYVDNALQALSAGNCSTIPEPSDTMIERLMQSFNDAIADYLSFDDPISCCKKIENLLLYSDSLQQNESKSPQKLKLHPLHHLSLNAYTTLASAYKIRANDLMALHYDVERQNREAFNMYKTSAAYSLLLAGGAHHLYAFEPALIATAANFWINAGESILNFARNSLWDTFLNPESALLDFSSVLTKNCNTCNLADILKPKSVGPDQIKEFEDTKGRLYSCIADITPKVWCMLAYKSSFLKGIKNPVDFSWLEVPENRTVLENSGLEGEECTNEHVWMNLLLLGVHCWRFGALLSSICYGLSAKMNSYHEALAIFKESA</sequence>
<proteinExistence type="predicted"/>
<comment type="caution">
    <text evidence="1">The sequence shown here is derived from an EMBL/GenBank/DDBJ whole genome shotgun (WGS) entry which is preliminary data.</text>
</comment>
<dbReference type="Gene3D" id="1.25.40.10">
    <property type="entry name" value="Tetratricopeptide repeat domain"/>
    <property type="match status" value="1"/>
</dbReference>
<dbReference type="InterPro" id="IPR011990">
    <property type="entry name" value="TPR-like_helical_dom_sf"/>
</dbReference>
<evidence type="ECO:0000313" key="1">
    <source>
        <dbReference type="EMBL" id="GER38775.1"/>
    </source>
</evidence>